<keyword evidence="3" id="KW-0812">Transmembrane</keyword>
<feature type="transmembrane region" description="Helical" evidence="3">
    <location>
        <begin position="497"/>
        <end position="519"/>
    </location>
</feature>
<dbReference type="InterPro" id="IPR038734">
    <property type="entry name" value="YhaN_AAA"/>
</dbReference>
<feature type="coiled-coil region" evidence="1">
    <location>
        <begin position="288"/>
        <end position="362"/>
    </location>
</feature>
<name>A0A9X2S9N9_9BACL</name>
<feature type="coiled-coil region" evidence="1">
    <location>
        <begin position="757"/>
        <end position="791"/>
    </location>
</feature>
<dbReference type="PANTHER" id="PTHR41259">
    <property type="entry name" value="DOUBLE-STRAND BREAK REPAIR RAD50 ATPASE, PUTATIVE-RELATED"/>
    <property type="match status" value="1"/>
</dbReference>
<dbReference type="PANTHER" id="PTHR41259:SF1">
    <property type="entry name" value="DOUBLE-STRAND BREAK REPAIR RAD50 ATPASE, PUTATIVE-RELATED"/>
    <property type="match status" value="1"/>
</dbReference>
<feature type="domain" description="YhaN AAA" evidence="4">
    <location>
        <begin position="1"/>
        <end position="212"/>
    </location>
</feature>
<evidence type="ECO:0000313" key="6">
    <source>
        <dbReference type="Proteomes" id="UP001141950"/>
    </source>
</evidence>
<keyword evidence="3" id="KW-0472">Membrane</keyword>
<sequence>MRLTETQIDGYGQLHNRRLDLDAPVIVVHGPNEAGKSTLLGYLRAMLYGFARRSNPAERGEPLRGGRHGGRLEFRTSAGSRYALLRHADEAGGRPRIRPLEIAGSEGDSGILQELILEQKRLESDFLGHIPEKLYRGLFAVTLTELHEVGMLSGEELGRHLYQAGWEDGAQIAAAEKELAKELDALFRPRGTSQKLNAGLKALEQTELERRKLTDDIDRFNELRRQEAETEEALADAFGALPEIQAKLRALRRASSSRPAWMRMRQLAAERKKFVYTEALPSGAEEEWTELRRKREEALALAESLRQERRLLERQIEGMVVDEAMIGKAGKLEAALHSGDRMRSLNSQLAEWRLELQSLDETIGRLVAGISPEWTERQLREMNVTVAERDFVRESRDREQTVRRAAERLQAELESLRDGERELASRLHEADRQASAARERLNRSGQGRFGLYPDTKMALSAAWNTLEEALQAWEVALARDDAGRNGRERKASGGSGLTIAGCILVGAGAMLGIGASAGMLGDGGWLSGVLAIAFVGAGAGLLFADRSAGSKSVRASGSRRNRMNGMAGQSEERDVLQAMLALAKPPVPLDAEHWMSQLRQPIGQSAAALRGAMRPEVQERLDAIAEADRARLSREESESRLNRQRQLIEDKLAEASAMRGEEARSAAEWSAWIAARGLPETMSHTAALEAFDLAEKALDRLGQYDRISAKADAAKLALSEFASEAGALCEGYAEAENRLREDPLHALQILYAEVRKHQAASAELRRLTTMKEEAEQRLADVTEQLEAIERKAGSILQSFGSDRESDYEHALAGKRSLTEIDGELTRLEAELSAGHAKEELEAVESLLSTYDEQELAEQSEALKRKEASLTQTQRELLERKGVIKGELERMFHADERTRLLAKREMVMAGLDADMERYAVLSIAKALIEQTKRTYEEERQPVVLRHASRYLGIITEGKYVCVSAASSKEGLVVEDRDRNLVSSAMLSRGTAEQLYLAMRLALAKEASQEVMLPLLLDDLFVNFDSARLKAASKLLAELSVERQIIFFTCHERTRDLLMADCKGAKLVELARTELRSGSPIRNSLSDNQEEPAQADQAEHRI</sequence>
<dbReference type="Proteomes" id="UP001141950">
    <property type="component" value="Unassembled WGS sequence"/>
</dbReference>
<protein>
    <submittedName>
        <fullName evidence="5">AAA family ATPase</fullName>
    </submittedName>
</protein>
<gene>
    <name evidence="5" type="ORF">NQZ67_07805</name>
</gene>
<dbReference type="SUPFAM" id="SSF52540">
    <property type="entry name" value="P-loop containing nucleoside triphosphate hydrolases"/>
    <property type="match status" value="1"/>
</dbReference>
<keyword evidence="6" id="KW-1185">Reference proteome</keyword>
<reference evidence="5" key="1">
    <citation type="submission" date="2022-08" db="EMBL/GenBank/DDBJ databases">
        <title>The genomic sequence of strain Paenibacillus sp. SCIV0701.</title>
        <authorList>
            <person name="Zhao H."/>
        </authorList>
    </citation>
    <scope>NUCLEOTIDE SEQUENCE</scope>
    <source>
        <strain evidence="5">SCIV0701</strain>
    </source>
</reference>
<proteinExistence type="predicted"/>
<feature type="region of interest" description="Disordered" evidence="2">
    <location>
        <begin position="1077"/>
        <end position="1100"/>
    </location>
</feature>
<keyword evidence="3" id="KW-1133">Transmembrane helix</keyword>
<dbReference type="Pfam" id="PF13514">
    <property type="entry name" value="AAA_27"/>
    <property type="match status" value="1"/>
</dbReference>
<evidence type="ECO:0000313" key="5">
    <source>
        <dbReference type="EMBL" id="MCR2803783.1"/>
    </source>
</evidence>
<evidence type="ECO:0000256" key="1">
    <source>
        <dbReference type="SAM" id="Coils"/>
    </source>
</evidence>
<evidence type="ECO:0000256" key="3">
    <source>
        <dbReference type="SAM" id="Phobius"/>
    </source>
</evidence>
<feature type="transmembrane region" description="Helical" evidence="3">
    <location>
        <begin position="525"/>
        <end position="544"/>
    </location>
</feature>
<dbReference type="Gene3D" id="3.40.50.300">
    <property type="entry name" value="P-loop containing nucleotide triphosphate hydrolases"/>
    <property type="match status" value="2"/>
</dbReference>
<feature type="coiled-coil region" evidence="1">
    <location>
        <begin position="392"/>
        <end position="440"/>
    </location>
</feature>
<comment type="caution">
    <text evidence="5">The sequence shown here is derived from an EMBL/GenBank/DDBJ whole genome shotgun (WGS) entry which is preliminary data.</text>
</comment>
<accession>A0A9X2S9N9</accession>
<organism evidence="5 6">
    <name type="scientific">Paenibacillus soyae</name>
    <dbReference type="NCBI Taxonomy" id="2969249"/>
    <lineage>
        <taxon>Bacteria</taxon>
        <taxon>Bacillati</taxon>
        <taxon>Bacillota</taxon>
        <taxon>Bacilli</taxon>
        <taxon>Bacillales</taxon>
        <taxon>Paenibacillaceae</taxon>
        <taxon>Paenibacillus</taxon>
    </lineage>
</organism>
<keyword evidence="1" id="KW-0175">Coiled coil</keyword>
<dbReference type="AlphaFoldDB" id="A0A9X2S9N9"/>
<dbReference type="RefSeq" id="WP_257444355.1">
    <property type="nucleotide sequence ID" value="NZ_JANIPJ010000004.1"/>
</dbReference>
<evidence type="ECO:0000259" key="4">
    <source>
        <dbReference type="Pfam" id="PF13514"/>
    </source>
</evidence>
<evidence type="ECO:0000256" key="2">
    <source>
        <dbReference type="SAM" id="MobiDB-lite"/>
    </source>
</evidence>
<dbReference type="EMBL" id="JANIPJ010000004">
    <property type="protein sequence ID" value="MCR2803783.1"/>
    <property type="molecule type" value="Genomic_DNA"/>
</dbReference>
<dbReference type="InterPro" id="IPR027417">
    <property type="entry name" value="P-loop_NTPase"/>
</dbReference>